<evidence type="ECO:0000256" key="4">
    <source>
        <dbReference type="ARBA" id="ARBA00022692"/>
    </source>
</evidence>
<reference evidence="9 10" key="1">
    <citation type="submission" date="2018-07" db="EMBL/GenBank/DDBJ databases">
        <title>Genomic Encyclopedia of Type Strains, Phase IV (KMG-IV): sequencing the most valuable type-strain genomes for metagenomic binning, comparative biology and taxonomic classification.</title>
        <authorList>
            <person name="Goeker M."/>
        </authorList>
    </citation>
    <scope>NUCLEOTIDE SEQUENCE [LARGE SCALE GENOMIC DNA]</scope>
    <source>
        <strain evidence="9 10">DSM 4134</strain>
    </source>
</reference>
<feature type="transmembrane region" description="Helical" evidence="7">
    <location>
        <begin position="46"/>
        <end position="68"/>
    </location>
</feature>
<feature type="transmembrane region" description="Helical" evidence="7">
    <location>
        <begin position="168"/>
        <end position="191"/>
    </location>
</feature>
<dbReference type="InterPro" id="IPR004681">
    <property type="entry name" value="TRAP_DctM"/>
</dbReference>
<keyword evidence="5 7" id="KW-1133">Transmembrane helix</keyword>
<evidence type="ECO:0000256" key="5">
    <source>
        <dbReference type="ARBA" id="ARBA00022989"/>
    </source>
</evidence>
<evidence type="ECO:0000259" key="8">
    <source>
        <dbReference type="Pfam" id="PF06808"/>
    </source>
</evidence>
<feature type="transmembrane region" description="Helical" evidence="7">
    <location>
        <begin position="394"/>
        <end position="418"/>
    </location>
</feature>
<keyword evidence="2" id="KW-1003">Cell membrane</keyword>
<proteinExistence type="predicted"/>
<feature type="transmembrane region" description="Helical" evidence="7">
    <location>
        <begin position="311"/>
        <end position="341"/>
    </location>
</feature>
<dbReference type="Proteomes" id="UP000256779">
    <property type="component" value="Unassembled WGS sequence"/>
</dbReference>
<feature type="transmembrane region" description="Helical" evidence="7">
    <location>
        <begin position="89"/>
        <end position="110"/>
    </location>
</feature>
<accession>A0A3D9KYU1</accession>
<dbReference type="InterPro" id="IPR010656">
    <property type="entry name" value="DctM"/>
</dbReference>
<feature type="transmembrane region" description="Helical" evidence="7">
    <location>
        <begin position="238"/>
        <end position="254"/>
    </location>
</feature>
<keyword evidence="6 7" id="KW-0472">Membrane</keyword>
<dbReference type="RefSeq" id="WP_115870059.1">
    <property type="nucleotide sequence ID" value="NZ_QREG01000027.1"/>
</dbReference>
<keyword evidence="4 7" id="KW-0812">Transmembrane</keyword>
<comment type="caution">
    <text evidence="9">The sequence shown here is derived from an EMBL/GenBank/DDBJ whole genome shotgun (WGS) entry which is preliminary data.</text>
</comment>
<dbReference type="Pfam" id="PF06808">
    <property type="entry name" value="DctM"/>
    <property type="match status" value="1"/>
</dbReference>
<keyword evidence="3" id="KW-0997">Cell inner membrane</keyword>
<evidence type="ECO:0000256" key="6">
    <source>
        <dbReference type="ARBA" id="ARBA00023136"/>
    </source>
</evidence>
<dbReference type="PANTHER" id="PTHR33362">
    <property type="entry name" value="SIALIC ACID TRAP TRANSPORTER PERMEASE PROTEIN SIAT-RELATED"/>
    <property type="match status" value="1"/>
</dbReference>
<gene>
    <name evidence="9" type="ORF">C7460_12746</name>
</gene>
<organism evidence="9 10">
    <name type="scientific">Marinoscillum furvescens DSM 4134</name>
    <dbReference type="NCBI Taxonomy" id="1122208"/>
    <lineage>
        <taxon>Bacteria</taxon>
        <taxon>Pseudomonadati</taxon>
        <taxon>Bacteroidota</taxon>
        <taxon>Cytophagia</taxon>
        <taxon>Cytophagales</taxon>
        <taxon>Reichenbachiellaceae</taxon>
        <taxon>Marinoscillum</taxon>
    </lineage>
</organism>
<evidence type="ECO:0000313" key="9">
    <source>
        <dbReference type="EMBL" id="RED93022.1"/>
    </source>
</evidence>
<dbReference type="GO" id="GO:0022857">
    <property type="term" value="F:transmembrane transporter activity"/>
    <property type="evidence" value="ECO:0007669"/>
    <property type="project" value="TreeGrafter"/>
</dbReference>
<dbReference type="OrthoDB" id="9785600at2"/>
<feature type="domain" description="TRAP C4-dicarboxylate transport system permease DctM subunit" evidence="8">
    <location>
        <begin position="6"/>
        <end position="414"/>
    </location>
</feature>
<evidence type="ECO:0000256" key="1">
    <source>
        <dbReference type="ARBA" id="ARBA00004429"/>
    </source>
</evidence>
<dbReference type="AlphaFoldDB" id="A0A3D9KYU1"/>
<feature type="transmembrane region" description="Helical" evidence="7">
    <location>
        <begin position="211"/>
        <end position="232"/>
    </location>
</feature>
<evidence type="ECO:0000313" key="10">
    <source>
        <dbReference type="Proteomes" id="UP000256779"/>
    </source>
</evidence>
<feature type="transmembrane region" description="Helical" evidence="7">
    <location>
        <begin position="274"/>
        <end position="291"/>
    </location>
</feature>
<evidence type="ECO:0000256" key="7">
    <source>
        <dbReference type="SAM" id="Phobius"/>
    </source>
</evidence>
<protein>
    <submittedName>
        <fullName evidence="9">Tripartite ATP-independent transporter DctM subunit</fullName>
    </submittedName>
</protein>
<dbReference type="PANTHER" id="PTHR33362:SF3">
    <property type="entry name" value="SIALIC ACID TRAP TRANSPORTER PERMEASE PROTEIN SIAT"/>
    <property type="match status" value="1"/>
</dbReference>
<dbReference type="NCBIfam" id="TIGR00786">
    <property type="entry name" value="dctM"/>
    <property type="match status" value="1"/>
</dbReference>
<sequence length="423" mass="44876">MTAVLLISFLVFLIVRIPIAFALGLSCLLYALLADIPLVVLPAKMYSGIDVFVLLSVPGFILAGNLMNEGGLTERIITFCNHLLGHIRGGLALANIGASMLFAGISGTAVSDTASIGAVMIPAMKKEGYDPGFSCAVTAASSTVGPIIPPSVPMIILATLSGLSVGKLFIAAVIPGLLLGLFMMGLTYFIAQKKAYPRHPKSSLPQVAKGFLDTFWALLMTFIILFGIIGGVFTPTEASIVAVVYALAVGALVYRRLSVKKIMQVTLNAMKTSAALMVLIGFANLFGWILLTERLPQEIAGGILGFTSNKYMVLLLINLLLIFVGSFMETIAALMILFPILLKVAVAVEIDPIHFSVIVLLNLMIGLTTPPIGVCLFVSSSIGKVPLISVSRASWPFLGISLLVLALLTLFPQLTLWLPGLLD</sequence>
<dbReference type="GO" id="GO:0005886">
    <property type="term" value="C:plasma membrane"/>
    <property type="evidence" value="ECO:0007669"/>
    <property type="project" value="UniProtKB-SubCell"/>
</dbReference>
<evidence type="ECO:0000256" key="2">
    <source>
        <dbReference type="ARBA" id="ARBA00022475"/>
    </source>
</evidence>
<comment type="subcellular location">
    <subcellularLocation>
        <location evidence="1">Cell inner membrane</location>
        <topology evidence="1">Multi-pass membrane protein</topology>
    </subcellularLocation>
</comment>
<dbReference type="EMBL" id="QREG01000027">
    <property type="protein sequence ID" value="RED93022.1"/>
    <property type="molecule type" value="Genomic_DNA"/>
</dbReference>
<dbReference type="PIRSF" id="PIRSF006066">
    <property type="entry name" value="HI0050"/>
    <property type="match status" value="1"/>
</dbReference>
<evidence type="ECO:0000256" key="3">
    <source>
        <dbReference type="ARBA" id="ARBA00022519"/>
    </source>
</evidence>
<feature type="transmembrane region" description="Helical" evidence="7">
    <location>
        <begin position="353"/>
        <end position="382"/>
    </location>
</feature>
<keyword evidence="10" id="KW-1185">Reference proteome</keyword>
<name>A0A3D9KYU1_MARFU</name>